<evidence type="ECO:0000313" key="5">
    <source>
        <dbReference type="Proteomes" id="UP000193380"/>
    </source>
</evidence>
<proteinExistence type="predicted"/>
<dbReference type="InterPro" id="IPR001846">
    <property type="entry name" value="VWF_type-D"/>
</dbReference>
<evidence type="ECO:0000256" key="2">
    <source>
        <dbReference type="ARBA" id="ARBA00023180"/>
    </source>
</evidence>
<keyword evidence="2" id="KW-0325">Glycoprotein</keyword>
<dbReference type="PANTHER" id="PTHR11339:SF408">
    <property type="entry name" value="MUCIN-5B"/>
    <property type="match status" value="1"/>
</dbReference>
<dbReference type="PANTHER" id="PTHR11339">
    <property type="entry name" value="EXTRACELLULAR MATRIX GLYCOPROTEIN RELATED"/>
    <property type="match status" value="1"/>
</dbReference>
<dbReference type="GO" id="GO:0005615">
    <property type="term" value="C:extracellular space"/>
    <property type="evidence" value="ECO:0007669"/>
    <property type="project" value="TreeGrafter"/>
</dbReference>
<reference evidence="4" key="2">
    <citation type="submission" date="2014-03" db="EMBL/GenBank/DDBJ databases">
        <authorList>
            <person name="Genoscope - CEA"/>
        </authorList>
    </citation>
    <scope>NUCLEOTIDE SEQUENCE</scope>
</reference>
<protein>
    <recommendedName>
        <fullName evidence="3">VWFD domain-containing protein</fullName>
    </recommendedName>
</protein>
<dbReference type="Pfam" id="PF08742">
    <property type="entry name" value="C8"/>
    <property type="match status" value="1"/>
</dbReference>
<feature type="domain" description="VWFD" evidence="3">
    <location>
        <begin position="1"/>
        <end position="46"/>
    </location>
</feature>
<dbReference type="EMBL" id="FR913672">
    <property type="protein sequence ID" value="CDQ92698.1"/>
    <property type="molecule type" value="Genomic_DNA"/>
</dbReference>
<evidence type="ECO:0000256" key="1">
    <source>
        <dbReference type="ARBA" id="ARBA00023157"/>
    </source>
</evidence>
<dbReference type="STRING" id="8022.A0A060YLG5"/>
<dbReference type="GO" id="GO:0031012">
    <property type="term" value="C:extracellular matrix"/>
    <property type="evidence" value="ECO:0007669"/>
    <property type="project" value="TreeGrafter"/>
</dbReference>
<dbReference type="Proteomes" id="UP000193380">
    <property type="component" value="Unassembled WGS sequence"/>
</dbReference>
<name>A0A060YLG5_ONCMY</name>
<reference evidence="4" key="1">
    <citation type="journal article" date="2014" name="Nat. Commun.">
        <title>The rainbow trout genome provides novel insights into evolution after whole-genome duplication in vertebrates.</title>
        <authorList>
            <person name="Berthelot C."/>
            <person name="Brunet F."/>
            <person name="Chalopin D."/>
            <person name="Juanchich A."/>
            <person name="Bernard M."/>
            <person name="Noel B."/>
            <person name="Bento P."/>
            <person name="Da Silva C."/>
            <person name="Labadie K."/>
            <person name="Alberti A."/>
            <person name="Aury J.M."/>
            <person name="Louis A."/>
            <person name="Dehais P."/>
            <person name="Bardou P."/>
            <person name="Montfort J."/>
            <person name="Klopp C."/>
            <person name="Cabau C."/>
            <person name="Gaspin C."/>
            <person name="Thorgaard G.H."/>
            <person name="Boussaha M."/>
            <person name="Quillet E."/>
            <person name="Guyomard R."/>
            <person name="Galiana D."/>
            <person name="Bobe J."/>
            <person name="Volff J.N."/>
            <person name="Genet C."/>
            <person name="Wincker P."/>
            <person name="Jaillon O."/>
            <person name="Roest Crollius H."/>
            <person name="Guiguen Y."/>
        </authorList>
    </citation>
    <scope>NUCLEOTIDE SEQUENCE [LARGE SCALE GENOMIC DNA]</scope>
</reference>
<sequence>MFCTSYPGLCGDFNGVQADDFRTINGLVEGTAVTFADTWKTKASCPDAAQNFEMPCSLSVENERYAKYWCSMLSDREGIFSQCHTEINPNYYKEICLYDSCNCERSEECMCAAVSSYVHACAAVDVLLSGWRNTTCGKINIRDTECIYSLINEGFPSYLPTVSRVHPPINPQCPGFTLLLTHSVQGLPSINPRCPGFTLLLTHGVQGLPSY</sequence>
<dbReference type="InterPro" id="IPR050780">
    <property type="entry name" value="Mucin_vWF_Thrombospondin_sf"/>
</dbReference>
<dbReference type="SMART" id="SM00832">
    <property type="entry name" value="C8"/>
    <property type="match status" value="1"/>
</dbReference>
<dbReference type="AlphaFoldDB" id="A0A060YLG5"/>
<dbReference type="PaxDb" id="8022-A0A060YLG5"/>
<evidence type="ECO:0000313" key="4">
    <source>
        <dbReference type="EMBL" id="CDQ92698.1"/>
    </source>
</evidence>
<accession>A0A060YLG5</accession>
<gene>
    <name evidence="4" type="ORF">GSONMT00037133001</name>
</gene>
<dbReference type="PROSITE" id="PS51233">
    <property type="entry name" value="VWFD"/>
    <property type="match status" value="1"/>
</dbReference>
<keyword evidence="1" id="KW-1015">Disulfide bond</keyword>
<dbReference type="InterPro" id="IPR014853">
    <property type="entry name" value="VWF/SSPO/ZAN-like_Cys-rich_dom"/>
</dbReference>
<organism evidence="4 5">
    <name type="scientific">Oncorhynchus mykiss</name>
    <name type="common">Rainbow trout</name>
    <name type="synonym">Salmo gairdneri</name>
    <dbReference type="NCBI Taxonomy" id="8022"/>
    <lineage>
        <taxon>Eukaryota</taxon>
        <taxon>Metazoa</taxon>
        <taxon>Chordata</taxon>
        <taxon>Craniata</taxon>
        <taxon>Vertebrata</taxon>
        <taxon>Euteleostomi</taxon>
        <taxon>Actinopterygii</taxon>
        <taxon>Neopterygii</taxon>
        <taxon>Teleostei</taxon>
        <taxon>Protacanthopterygii</taxon>
        <taxon>Salmoniformes</taxon>
        <taxon>Salmonidae</taxon>
        <taxon>Salmoninae</taxon>
        <taxon>Oncorhynchus</taxon>
    </lineage>
</organism>
<evidence type="ECO:0000259" key="3">
    <source>
        <dbReference type="PROSITE" id="PS51233"/>
    </source>
</evidence>